<comment type="caution">
    <text evidence="2">The sequence shown here is derived from an EMBL/GenBank/DDBJ whole genome shotgun (WGS) entry which is preliminary data.</text>
</comment>
<sequence length="165" mass="18773">MKGCSIVSGSHFVNEAQCITKLNQLSKMEGLVGIVNNPHDEVTPRQVAKYNLVGFLILAAVAAWFFFPFQLGKKEIFIFIACLFITGLLVQEVISAPGSYLDSLFNELEKYKPLDVNIYLKYGIKHQIESKQLNISATREWIIKEKASITSYMDKNCFFYDDDED</sequence>
<dbReference type="AlphaFoldDB" id="A0A2T4MWN8"/>
<reference evidence="2 3" key="1">
    <citation type="submission" date="2018-03" db="EMBL/GenBank/DDBJ databases">
        <title>Aeromonas veronii whole genome sequencing and analysis.</title>
        <authorList>
            <person name="Xie H."/>
            <person name="Liu T."/>
            <person name="Wang K."/>
        </authorList>
    </citation>
    <scope>NUCLEOTIDE SEQUENCE [LARGE SCALE GENOMIC DNA]</scope>
    <source>
        <strain evidence="2 3">XH.VA.1</strain>
    </source>
</reference>
<keyword evidence="1" id="KW-1133">Transmembrane helix</keyword>
<gene>
    <name evidence="2" type="ORF">DAA48_21425</name>
</gene>
<organism evidence="2 3">
    <name type="scientific">Aeromonas veronii</name>
    <dbReference type="NCBI Taxonomy" id="654"/>
    <lineage>
        <taxon>Bacteria</taxon>
        <taxon>Pseudomonadati</taxon>
        <taxon>Pseudomonadota</taxon>
        <taxon>Gammaproteobacteria</taxon>
        <taxon>Aeromonadales</taxon>
        <taxon>Aeromonadaceae</taxon>
        <taxon>Aeromonas</taxon>
    </lineage>
</organism>
<feature type="transmembrane region" description="Helical" evidence="1">
    <location>
        <begin position="76"/>
        <end position="94"/>
    </location>
</feature>
<proteinExistence type="predicted"/>
<dbReference type="Proteomes" id="UP000241986">
    <property type="component" value="Unassembled WGS sequence"/>
</dbReference>
<keyword evidence="1" id="KW-0812">Transmembrane</keyword>
<evidence type="ECO:0000313" key="2">
    <source>
        <dbReference type="EMBL" id="PTH79002.1"/>
    </source>
</evidence>
<evidence type="ECO:0000256" key="1">
    <source>
        <dbReference type="SAM" id="Phobius"/>
    </source>
</evidence>
<keyword evidence="1" id="KW-0472">Membrane</keyword>
<protein>
    <submittedName>
        <fullName evidence="2">Uncharacterized protein</fullName>
    </submittedName>
</protein>
<name>A0A2T4MWN8_AERVE</name>
<dbReference type="EMBL" id="PZKL01000045">
    <property type="protein sequence ID" value="PTH79002.1"/>
    <property type="molecule type" value="Genomic_DNA"/>
</dbReference>
<evidence type="ECO:0000313" key="3">
    <source>
        <dbReference type="Proteomes" id="UP000241986"/>
    </source>
</evidence>
<accession>A0A2T4MWN8</accession>
<dbReference type="RefSeq" id="WP_107684627.1">
    <property type="nucleotide sequence ID" value="NZ_PZKL01000045.1"/>
</dbReference>
<feature type="transmembrane region" description="Helical" evidence="1">
    <location>
        <begin position="50"/>
        <end position="69"/>
    </location>
</feature>